<dbReference type="EMBL" id="CYXO01000002">
    <property type="protein sequence ID" value="CUM75574.1"/>
    <property type="molecule type" value="Genomic_DNA"/>
</dbReference>
<name>A0A173RC48_9FIRM</name>
<gene>
    <name evidence="1" type="ORF">ERS852573_00378</name>
</gene>
<sequence>MLDGIKAFVKGVINRMFPAKNVEQALKIETCISSMMQTRIELWQRMYSGMAPWCKGYVKSLRKEQGICTEFANICLDEMESNISVEELDQIYKMATRDLNENLQSGLALGALIIKPLGGDKVEYVTADRFVPIAYDERGRLIDVVFVENQKRGEDYYHRLERHSLRDNILTITNNAYISKSEDDIGREIPLSRLDEWKNLPATISYAGLEKPDFGYYRNPIKNEIDRSPCGVSIFESGIDQLESVDVQNARLKWEFESGERAINVSTAALQPIVGEEGRLETPKLDKRLYRGLNLDAGDDGDLYKEWSPEFRDISIINGLNQFLRQLEFNVSLSYGDLSDVTDVDKTATEAKIAKKRKYNMVSAIQENLKDCLEDLVYALAFYNAKLHSGYEFNCTFKDSILVDDETERQNDRADVSLGAMQLWEYRMKHYAEDEETAKKMVVQQADVIED</sequence>
<dbReference type="AlphaFoldDB" id="A0A173RC48"/>
<dbReference type="Proteomes" id="UP000095597">
    <property type="component" value="Unassembled WGS sequence"/>
</dbReference>
<dbReference type="OrthoDB" id="1641671at2"/>
<organism evidence="1 2">
    <name type="scientific">Dorea longicatena</name>
    <dbReference type="NCBI Taxonomy" id="88431"/>
    <lineage>
        <taxon>Bacteria</taxon>
        <taxon>Bacillati</taxon>
        <taxon>Bacillota</taxon>
        <taxon>Clostridia</taxon>
        <taxon>Lachnospirales</taxon>
        <taxon>Lachnospiraceae</taxon>
        <taxon>Dorea</taxon>
    </lineage>
</organism>
<reference evidence="1 2" key="1">
    <citation type="submission" date="2015-09" db="EMBL/GenBank/DDBJ databases">
        <authorList>
            <consortium name="Pathogen Informatics"/>
        </authorList>
    </citation>
    <scope>NUCLEOTIDE SEQUENCE [LARGE SCALE GENOMIC DNA]</scope>
    <source>
        <strain evidence="1 2">2789STDY5834961</strain>
    </source>
</reference>
<dbReference type="RefSeq" id="WP_055213416.1">
    <property type="nucleotide sequence ID" value="NZ_CYXO01000002.1"/>
</dbReference>
<proteinExistence type="predicted"/>
<evidence type="ECO:0000313" key="1">
    <source>
        <dbReference type="EMBL" id="CUM75574.1"/>
    </source>
</evidence>
<accession>A0A173RC48</accession>
<evidence type="ECO:0000313" key="2">
    <source>
        <dbReference type="Proteomes" id="UP000095597"/>
    </source>
</evidence>
<protein>
    <submittedName>
        <fullName evidence="1">Phage portal protein, putative, A118 family</fullName>
    </submittedName>
</protein>